<sequence length="523" mass="57710">MEMLEEKAQDEAASKNIEAKRIDVDAGLNTVIKQQETSECGIQNAIVKKEREFDILAEAEKNICANFDAEGESKVEGKVLEDNYMNTKQIIDREINGNLSFDRQTSGKERVEKGPKILGPTGFELNEDPVLIEVDALELTRTPVISTMKAGTMNSVEEPFASSKASFATQVRPVMLVYETSATQGDISHDKGASYLRQDESKTSGIDSCIEAEKAMALRESVTPEYVPLGLQPYPFEEVRKRVVTLESQEASDENEGQTIDHSPRQKKQVGTEEVEPQEKYKSAGKGVVELESQNCVHEIEGEILVNNPKQKNELEESKGGDITANGACMQCSHSEQRMEEILRFKSLLLGKDQSAKTEAIGVANSDAYRVKHNCFVDGGVHEGQMPEELLPVNNDLQKDSTGETVSDDGWYILEKVEVQSNDPSTAVHEEKDHKDLPENGDHAPTDPPRNDVLCDVKVLSSLKVIVESKEMPGAQPVHALDTVGVAFQKTVAQEMSAPDIDDVLEKLASEFERQESLARSNS</sequence>
<feature type="region of interest" description="Disordered" evidence="1">
    <location>
        <begin position="247"/>
        <end position="283"/>
    </location>
</feature>
<name>A0A9D4UWV5_ADICA</name>
<proteinExistence type="predicted"/>
<protein>
    <submittedName>
        <fullName evidence="2">Uncharacterized protein</fullName>
    </submittedName>
</protein>
<comment type="caution">
    <text evidence="2">The sequence shown here is derived from an EMBL/GenBank/DDBJ whole genome shotgun (WGS) entry which is preliminary data.</text>
</comment>
<dbReference type="Proteomes" id="UP000886520">
    <property type="component" value="Chromosome 9"/>
</dbReference>
<feature type="region of interest" description="Disordered" evidence="1">
    <location>
        <begin position="422"/>
        <end position="453"/>
    </location>
</feature>
<gene>
    <name evidence="2" type="ORF">GOP47_0009318</name>
</gene>
<reference evidence="2" key="1">
    <citation type="submission" date="2021-01" db="EMBL/GenBank/DDBJ databases">
        <title>Adiantum capillus-veneris genome.</title>
        <authorList>
            <person name="Fang Y."/>
            <person name="Liao Q."/>
        </authorList>
    </citation>
    <scope>NUCLEOTIDE SEQUENCE</scope>
    <source>
        <strain evidence="2">H3</strain>
        <tissue evidence="2">Leaf</tissue>
    </source>
</reference>
<dbReference type="EMBL" id="JABFUD020000009">
    <property type="protein sequence ID" value="KAI5075242.1"/>
    <property type="molecule type" value="Genomic_DNA"/>
</dbReference>
<feature type="compositionally biased region" description="Basic and acidic residues" evidence="1">
    <location>
        <begin position="428"/>
        <end position="453"/>
    </location>
</feature>
<evidence type="ECO:0000313" key="2">
    <source>
        <dbReference type="EMBL" id="KAI5075242.1"/>
    </source>
</evidence>
<accession>A0A9D4UWV5</accession>
<dbReference type="AlphaFoldDB" id="A0A9D4UWV5"/>
<keyword evidence="3" id="KW-1185">Reference proteome</keyword>
<evidence type="ECO:0000256" key="1">
    <source>
        <dbReference type="SAM" id="MobiDB-lite"/>
    </source>
</evidence>
<evidence type="ECO:0000313" key="3">
    <source>
        <dbReference type="Proteomes" id="UP000886520"/>
    </source>
</evidence>
<organism evidence="2 3">
    <name type="scientific">Adiantum capillus-veneris</name>
    <name type="common">Maidenhair fern</name>
    <dbReference type="NCBI Taxonomy" id="13818"/>
    <lineage>
        <taxon>Eukaryota</taxon>
        <taxon>Viridiplantae</taxon>
        <taxon>Streptophyta</taxon>
        <taxon>Embryophyta</taxon>
        <taxon>Tracheophyta</taxon>
        <taxon>Polypodiopsida</taxon>
        <taxon>Polypodiidae</taxon>
        <taxon>Polypodiales</taxon>
        <taxon>Pteridineae</taxon>
        <taxon>Pteridaceae</taxon>
        <taxon>Vittarioideae</taxon>
        <taxon>Adiantum</taxon>
    </lineage>
</organism>
<dbReference type="OrthoDB" id="10480515at2759"/>